<comment type="caution">
    <text evidence="2">The sequence shown here is derived from an EMBL/GenBank/DDBJ whole genome shotgun (WGS) entry which is preliminary data.</text>
</comment>
<dbReference type="InterPro" id="IPR050312">
    <property type="entry name" value="IolE/XylAMocC-like"/>
</dbReference>
<dbReference type="SUPFAM" id="SSF51658">
    <property type="entry name" value="Xylose isomerase-like"/>
    <property type="match status" value="1"/>
</dbReference>
<feature type="domain" description="Xylose isomerase-like TIM barrel" evidence="1">
    <location>
        <begin position="51"/>
        <end position="261"/>
    </location>
</feature>
<dbReference type="Pfam" id="PF01261">
    <property type="entry name" value="AP_endonuc_2"/>
    <property type="match status" value="1"/>
</dbReference>
<accession>A0ABR6PUW8</accession>
<evidence type="ECO:0000259" key="1">
    <source>
        <dbReference type="Pfam" id="PF01261"/>
    </source>
</evidence>
<organism evidence="2 3">
    <name type="scientific">Chryseobacterium sediminis</name>
    <dbReference type="NCBI Taxonomy" id="1679494"/>
    <lineage>
        <taxon>Bacteria</taxon>
        <taxon>Pseudomonadati</taxon>
        <taxon>Bacteroidota</taxon>
        <taxon>Flavobacteriia</taxon>
        <taxon>Flavobacteriales</taxon>
        <taxon>Weeksellaceae</taxon>
        <taxon>Chryseobacterium group</taxon>
        <taxon>Chryseobacterium</taxon>
    </lineage>
</organism>
<dbReference type="InterPro" id="IPR036237">
    <property type="entry name" value="Xyl_isomerase-like_sf"/>
</dbReference>
<dbReference type="PROSITE" id="PS51257">
    <property type="entry name" value="PROKAR_LIPOPROTEIN"/>
    <property type="match status" value="1"/>
</dbReference>
<sequence length="291" mass="33658">MERKDFIRLSSLGFLGLYSCRVSNFNMNKKPLAIQLYTVRDSISNNLEKTFEKLAELGFTAFEIYGYDGKFFGKTAKEFKQILSAHGLKVISSHHQTGITDLKDGTLLKNWNTTLDDLSVIGAKYAVCSYLPEAERTLENYKKLPDILENAGNSSKQNGIQLAYHNHDFEFLKMDEKNSFYDFILENTSSDTVKMELDLYWISKAGLDPLIYFEKYPKRFPLWHVKDMKAGTKDFAEIGNGTIDFKKIFEAREKAGLTYWFLEQDSSDKDIFDSIKISKKYILEHSYFNET</sequence>
<reference evidence="2 3" key="1">
    <citation type="submission" date="2020-08" db="EMBL/GenBank/DDBJ databases">
        <title>Functional genomics of gut bacteria from endangered species of beetles.</title>
        <authorList>
            <person name="Carlos-Shanley C."/>
        </authorList>
    </citation>
    <scope>NUCLEOTIDE SEQUENCE [LARGE SCALE GENOMIC DNA]</scope>
    <source>
        <strain evidence="2 3">S00068</strain>
    </source>
</reference>
<dbReference type="Proteomes" id="UP000587367">
    <property type="component" value="Unassembled WGS sequence"/>
</dbReference>
<gene>
    <name evidence="2" type="ORF">HNP24_000447</name>
</gene>
<evidence type="ECO:0000313" key="3">
    <source>
        <dbReference type="Proteomes" id="UP000587367"/>
    </source>
</evidence>
<dbReference type="PANTHER" id="PTHR12110:SF41">
    <property type="entry name" value="INOSOSE DEHYDRATASE"/>
    <property type="match status" value="1"/>
</dbReference>
<dbReference type="Gene3D" id="3.20.20.150">
    <property type="entry name" value="Divalent-metal-dependent TIM barrel enzymes"/>
    <property type="match status" value="1"/>
</dbReference>
<keyword evidence="2" id="KW-0413">Isomerase</keyword>
<dbReference type="EMBL" id="JACHKS010000001">
    <property type="protein sequence ID" value="MBB6329497.1"/>
    <property type="molecule type" value="Genomic_DNA"/>
</dbReference>
<dbReference type="RefSeq" id="WP_184552560.1">
    <property type="nucleotide sequence ID" value="NZ_JACHKS010000001.1"/>
</dbReference>
<dbReference type="GO" id="GO:0016853">
    <property type="term" value="F:isomerase activity"/>
    <property type="evidence" value="ECO:0007669"/>
    <property type="project" value="UniProtKB-KW"/>
</dbReference>
<proteinExistence type="predicted"/>
<protein>
    <submittedName>
        <fullName evidence="2">Sugar phosphate isomerase/epimerase</fullName>
    </submittedName>
</protein>
<keyword evidence="3" id="KW-1185">Reference proteome</keyword>
<dbReference type="PANTHER" id="PTHR12110">
    <property type="entry name" value="HYDROXYPYRUVATE ISOMERASE"/>
    <property type="match status" value="1"/>
</dbReference>
<name>A0ABR6PUW8_9FLAO</name>
<dbReference type="InterPro" id="IPR013022">
    <property type="entry name" value="Xyl_isomerase-like_TIM-brl"/>
</dbReference>
<evidence type="ECO:0000313" key="2">
    <source>
        <dbReference type="EMBL" id="MBB6329497.1"/>
    </source>
</evidence>